<dbReference type="AlphaFoldDB" id="A0A7V0T4M6"/>
<dbReference type="PANTHER" id="PTHR13061:SF29">
    <property type="entry name" value="GAMMA CARBONIC ANHYDRASE-LIKE 1, MITOCHONDRIAL-RELATED"/>
    <property type="match status" value="1"/>
</dbReference>
<dbReference type="PANTHER" id="PTHR13061">
    <property type="entry name" value="DYNACTIN SUBUNIT P25"/>
    <property type="match status" value="1"/>
</dbReference>
<accession>A0A7V0T4M6</accession>
<name>A0A7V0T4M6_UNCW3</name>
<dbReference type="InterPro" id="IPR047324">
    <property type="entry name" value="LbH_gamma_CA-like"/>
</dbReference>
<sequence>MLLEFQKYLPRLGRDVFVAPNATVVGRVVLGDRASVWFGSVLRGDVDRLIIGAETNIQDLTVVHADADTPTEVGSRVTVGHRAILHGCHIGDECVIGMGAIVQNRARVGSHAIVASGSVVREGFEVPPGTLVAGVPAKVKRELSETEIEYINELAEIYLGRAELYREQRGPQE</sequence>
<reference evidence="1" key="1">
    <citation type="journal article" date="2020" name="mSystems">
        <title>Genome- and Community-Level Interaction Insights into Carbon Utilization and Element Cycling Functions of Hydrothermarchaeota in Hydrothermal Sediment.</title>
        <authorList>
            <person name="Zhou Z."/>
            <person name="Liu Y."/>
            <person name="Xu W."/>
            <person name="Pan J."/>
            <person name="Luo Z.H."/>
            <person name="Li M."/>
        </authorList>
    </citation>
    <scope>NUCLEOTIDE SEQUENCE [LARGE SCALE GENOMIC DNA]</scope>
    <source>
        <strain evidence="1">SpSt-1182</strain>
    </source>
</reference>
<comment type="caution">
    <text evidence="1">The sequence shown here is derived from an EMBL/GenBank/DDBJ whole genome shotgun (WGS) entry which is preliminary data.</text>
</comment>
<dbReference type="InterPro" id="IPR050484">
    <property type="entry name" value="Transf_Hexapept/Carb_Anhydrase"/>
</dbReference>
<dbReference type="Gene3D" id="2.160.10.10">
    <property type="entry name" value="Hexapeptide repeat proteins"/>
    <property type="match status" value="1"/>
</dbReference>
<dbReference type="CDD" id="cd04645">
    <property type="entry name" value="LbH_gamma_CA_like"/>
    <property type="match status" value="1"/>
</dbReference>
<dbReference type="EMBL" id="DSBX01000089">
    <property type="protein sequence ID" value="HDQ99107.1"/>
    <property type="molecule type" value="Genomic_DNA"/>
</dbReference>
<protein>
    <submittedName>
        <fullName evidence="1">Gamma carbonic anhydrase family protein</fullName>
    </submittedName>
</protein>
<dbReference type="Proteomes" id="UP000885672">
    <property type="component" value="Unassembled WGS sequence"/>
</dbReference>
<dbReference type="InterPro" id="IPR011004">
    <property type="entry name" value="Trimer_LpxA-like_sf"/>
</dbReference>
<dbReference type="SUPFAM" id="SSF51161">
    <property type="entry name" value="Trimeric LpxA-like enzymes"/>
    <property type="match status" value="1"/>
</dbReference>
<dbReference type="InterPro" id="IPR001451">
    <property type="entry name" value="Hexapep"/>
</dbReference>
<organism evidence="1">
    <name type="scientific">candidate division WOR-3 bacterium</name>
    <dbReference type="NCBI Taxonomy" id="2052148"/>
    <lineage>
        <taxon>Bacteria</taxon>
        <taxon>Bacteria division WOR-3</taxon>
    </lineage>
</organism>
<dbReference type="Pfam" id="PF00132">
    <property type="entry name" value="Hexapep"/>
    <property type="match status" value="2"/>
</dbReference>
<proteinExistence type="predicted"/>
<evidence type="ECO:0000313" key="1">
    <source>
        <dbReference type="EMBL" id="HDQ99107.1"/>
    </source>
</evidence>
<gene>
    <name evidence="1" type="ORF">ENN51_02320</name>
</gene>